<dbReference type="Proteomes" id="UP000644756">
    <property type="component" value="Unassembled WGS sequence"/>
</dbReference>
<dbReference type="EMBL" id="BMGR01000006">
    <property type="protein sequence ID" value="GGG04002.1"/>
    <property type="molecule type" value="Genomic_DNA"/>
</dbReference>
<dbReference type="GO" id="GO:0005886">
    <property type="term" value="C:plasma membrane"/>
    <property type="evidence" value="ECO:0007669"/>
    <property type="project" value="UniProtKB-SubCell"/>
</dbReference>
<comment type="caution">
    <text evidence="7">The sequence shown here is derived from an EMBL/GenBank/DDBJ whole genome shotgun (WGS) entry which is preliminary data.</text>
</comment>
<protein>
    <recommendedName>
        <fullName evidence="9">Ribose ABC transporter permease</fullName>
    </recommendedName>
</protein>
<dbReference type="GO" id="GO:0022857">
    <property type="term" value="F:transmembrane transporter activity"/>
    <property type="evidence" value="ECO:0007669"/>
    <property type="project" value="InterPro"/>
</dbReference>
<keyword evidence="3 6" id="KW-0812">Transmembrane</keyword>
<name>A0A917CZS0_9BACL</name>
<feature type="transmembrane region" description="Helical" evidence="6">
    <location>
        <begin position="56"/>
        <end position="77"/>
    </location>
</feature>
<keyword evidence="5 6" id="KW-0472">Membrane</keyword>
<keyword evidence="4 6" id="KW-1133">Transmembrane helix</keyword>
<accession>A0A917CZS0</accession>
<dbReference type="PANTHER" id="PTHR32196:SF72">
    <property type="entry name" value="RIBOSE IMPORT PERMEASE PROTEIN RBSC"/>
    <property type="match status" value="1"/>
</dbReference>
<evidence type="ECO:0000256" key="2">
    <source>
        <dbReference type="ARBA" id="ARBA00022475"/>
    </source>
</evidence>
<feature type="transmembrane region" description="Helical" evidence="6">
    <location>
        <begin position="136"/>
        <end position="155"/>
    </location>
</feature>
<feature type="transmembrane region" description="Helical" evidence="6">
    <location>
        <begin position="107"/>
        <end position="129"/>
    </location>
</feature>
<proteinExistence type="predicted"/>
<evidence type="ECO:0000256" key="5">
    <source>
        <dbReference type="ARBA" id="ARBA00023136"/>
    </source>
</evidence>
<evidence type="ECO:0000256" key="4">
    <source>
        <dbReference type="ARBA" id="ARBA00022989"/>
    </source>
</evidence>
<keyword evidence="2" id="KW-1003">Cell membrane</keyword>
<reference evidence="7" key="1">
    <citation type="journal article" date="2014" name="Int. J. Syst. Evol. Microbiol.">
        <title>Complete genome sequence of Corynebacterium casei LMG S-19264T (=DSM 44701T), isolated from a smear-ripened cheese.</title>
        <authorList>
            <consortium name="US DOE Joint Genome Institute (JGI-PGF)"/>
            <person name="Walter F."/>
            <person name="Albersmeier A."/>
            <person name="Kalinowski J."/>
            <person name="Ruckert C."/>
        </authorList>
    </citation>
    <scope>NUCLEOTIDE SEQUENCE</scope>
    <source>
        <strain evidence="7">CGMCC 1.12987</strain>
    </source>
</reference>
<feature type="transmembrane region" description="Helical" evidence="6">
    <location>
        <begin position="84"/>
        <end position="101"/>
    </location>
</feature>
<dbReference type="PANTHER" id="PTHR32196">
    <property type="entry name" value="ABC TRANSPORTER PERMEASE PROTEIN YPHD-RELATED-RELATED"/>
    <property type="match status" value="1"/>
</dbReference>
<dbReference type="Pfam" id="PF02653">
    <property type="entry name" value="BPD_transp_2"/>
    <property type="match status" value="1"/>
</dbReference>
<feature type="transmembrane region" description="Helical" evidence="6">
    <location>
        <begin position="175"/>
        <end position="196"/>
    </location>
</feature>
<organism evidence="7 8">
    <name type="scientific">Paenibacillus abyssi</name>
    <dbReference type="NCBI Taxonomy" id="1340531"/>
    <lineage>
        <taxon>Bacteria</taxon>
        <taxon>Bacillati</taxon>
        <taxon>Bacillota</taxon>
        <taxon>Bacilli</taxon>
        <taxon>Bacillales</taxon>
        <taxon>Paenibacillaceae</taxon>
        <taxon>Paenibacillus</taxon>
    </lineage>
</organism>
<evidence type="ECO:0000256" key="1">
    <source>
        <dbReference type="ARBA" id="ARBA00004651"/>
    </source>
</evidence>
<evidence type="ECO:0000313" key="8">
    <source>
        <dbReference type="Proteomes" id="UP000644756"/>
    </source>
</evidence>
<feature type="transmembrane region" description="Helical" evidence="6">
    <location>
        <begin position="264"/>
        <end position="293"/>
    </location>
</feature>
<reference evidence="7" key="2">
    <citation type="submission" date="2020-09" db="EMBL/GenBank/DDBJ databases">
        <authorList>
            <person name="Sun Q."/>
            <person name="Zhou Y."/>
        </authorList>
    </citation>
    <scope>NUCLEOTIDE SEQUENCE</scope>
    <source>
        <strain evidence="7">CGMCC 1.12987</strain>
    </source>
</reference>
<keyword evidence="8" id="KW-1185">Reference proteome</keyword>
<feature type="transmembrane region" description="Helical" evidence="6">
    <location>
        <begin position="227"/>
        <end position="244"/>
    </location>
</feature>
<evidence type="ECO:0000256" key="3">
    <source>
        <dbReference type="ARBA" id="ARBA00022692"/>
    </source>
</evidence>
<evidence type="ECO:0000256" key="6">
    <source>
        <dbReference type="SAM" id="Phobius"/>
    </source>
</evidence>
<feature type="transmembrane region" description="Helical" evidence="6">
    <location>
        <begin position="305"/>
        <end position="322"/>
    </location>
</feature>
<dbReference type="AlphaFoldDB" id="A0A917CZS0"/>
<feature type="transmembrane region" description="Helical" evidence="6">
    <location>
        <begin position="30"/>
        <end position="50"/>
    </location>
</feature>
<comment type="subcellular location">
    <subcellularLocation>
        <location evidence="1">Cell membrane</location>
        <topology evidence="1">Multi-pass membrane protein</topology>
    </subcellularLocation>
</comment>
<dbReference type="CDD" id="cd06579">
    <property type="entry name" value="TM_PBP1_transp_AraH_like"/>
    <property type="match status" value="1"/>
</dbReference>
<evidence type="ECO:0008006" key="9">
    <source>
        <dbReference type="Google" id="ProtNLM"/>
    </source>
</evidence>
<gene>
    <name evidence="7" type="ORF">GCM10010916_21310</name>
</gene>
<dbReference type="InterPro" id="IPR001851">
    <property type="entry name" value="ABC_transp_permease"/>
</dbReference>
<evidence type="ECO:0000313" key="7">
    <source>
        <dbReference type="EMBL" id="GGG04002.1"/>
    </source>
</evidence>
<sequence>MLENIMKRKSELPDSGAKPTGNRSVNFQKLGAFLGLILLGLFFSFASSSFLQVNNLLNIALQTSIVAIVAIGQTYVIIKGGIDLSVGSIAALSGVIAAQMMTSGSPIWIAVIVGIVGGIVCGLLNGAIISYGNIPPFIATLGMMGIARGAVLVITDGTPVSGLPRSYGVLGGGTVFGIPMPVILMVIISIIMAVILSRSRFGRSVYAIGSNEKAAFLSGINVNKTKLGVYALSGMLAGIAGIILTSRLISAAPTAGQNYELDAIAAAVIGGASLSGGVGTIVGTLIGAFIMGILRNGLNLLGVSYYWQQIAIGIVIVGAVYIDTLRQKAK</sequence>